<reference evidence="3 4" key="1">
    <citation type="submission" date="2017-12" db="EMBL/GenBank/DDBJ databases">
        <title>Comparative genomics of Botrytis spp.</title>
        <authorList>
            <person name="Valero-Jimenez C.A."/>
            <person name="Tapia P."/>
            <person name="Veloso J."/>
            <person name="Silva-Moreno E."/>
            <person name="Staats M."/>
            <person name="Valdes J.H."/>
            <person name="Van Kan J.A.L."/>
        </authorList>
    </citation>
    <scope>NUCLEOTIDE SEQUENCE [LARGE SCALE GENOMIC DNA]</scope>
    <source>
        <strain evidence="3 4">MUCL435</strain>
    </source>
</reference>
<evidence type="ECO:0000313" key="4">
    <source>
        <dbReference type="Proteomes" id="UP000308671"/>
    </source>
</evidence>
<gene>
    <name evidence="3" type="ORF">BGAL_0305g00060</name>
</gene>
<sequence>MSNYLGDFRNRKNPKSKKMASQYPQPLALTNNSFPPPGASNSTITEILNRFCRSIEFPIRILGCSVKAGGNNTIILCYAVFNNPTQATPPSPISCILRIGKLRWNLHDYIDPGILEMAAFHHVMGKSSPLIPSVYAWDATCRNLLGCPYVIQPLIAGHDMQSLYTPLGGWRDPIETRINFAHEVAGCIRHIESFRFENYGTFAISPRMPAKCSDPSSPLISERIGLSPIPWTGNPSMRKDTKIGHFLIDILSSQLEDARRPLAEERHNILVSMAYGLNELELTRGLEQDPEPAVLWHPDFWPRNIMMGKNEQDVMITGVIDWDDVMVVPRIMTRRPPVFLWDEGEDLSTFERNVIKYHFDQRIEQLLPGYCADAYSDWGNMTRAITMYALKGVDWNYCELSFGVLLDLWNQFLGNA</sequence>
<evidence type="ECO:0000256" key="1">
    <source>
        <dbReference type="SAM" id="MobiDB-lite"/>
    </source>
</evidence>
<feature type="domain" description="Aminoglycoside phosphotransferase" evidence="2">
    <location>
        <begin position="115"/>
        <end position="330"/>
    </location>
</feature>
<dbReference type="OrthoDB" id="2831558at2759"/>
<dbReference type="EMBL" id="PQXL01000305">
    <property type="protein sequence ID" value="THV47519.1"/>
    <property type="molecule type" value="Genomic_DNA"/>
</dbReference>
<feature type="region of interest" description="Disordered" evidence="1">
    <location>
        <begin position="1"/>
        <end position="22"/>
    </location>
</feature>
<dbReference type="Gene3D" id="3.90.1200.10">
    <property type="match status" value="1"/>
</dbReference>
<dbReference type="SUPFAM" id="SSF56112">
    <property type="entry name" value="Protein kinase-like (PK-like)"/>
    <property type="match status" value="1"/>
</dbReference>
<dbReference type="PANTHER" id="PTHR21310:SF56">
    <property type="entry name" value="AMINOGLYCOSIDE PHOSPHOTRANSFERASE DOMAIN-CONTAINING PROTEIN"/>
    <property type="match status" value="1"/>
</dbReference>
<dbReference type="InterPro" id="IPR002575">
    <property type="entry name" value="Aminoglycoside_PTrfase"/>
</dbReference>
<comment type="caution">
    <text evidence="3">The sequence shown here is derived from an EMBL/GenBank/DDBJ whole genome shotgun (WGS) entry which is preliminary data.</text>
</comment>
<keyword evidence="4" id="KW-1185">Reference proteome</keyword>
<accession>A0A4S8R0K3</accession>
<dbReference type="Pfam" id="PF01636">
    <property type="entry name" value="APH"/>
    <property type="match status" value="1"/>
</dbReference>
<organism evidence="3 4">
    <name type="scientific">Botrytis galanthina</name>
    <dbReference type="NCBI Taxonomy" id="278940"/>
    <lineage>
        <taxon>Eukaryota</taxon>
        <taxon>Fungi</taxon>
        <taxon>Dikarya</taxon>
        <taxon>Ascomycota</taxon>
        <taxon>Pezizomycotina</taxon>
        <taxon>Leotiomycetes</taxon>
        <taxon>Helotiales</taxon>
        <taxon>Sclerotiniaceae</taxon>
        <taxon>Botrytis</taxon>
    </lineage>
</organism>
<dbReference type="PANTHER" id="PTHR21310">
    <property type="entry name" value="AMINOGLYCOSIDE PHOSPHOTRANSFERASE-RELATED-RELATED"/>
    <property type="match status" value="1"/>
</dbReference>
<dbReference type="InterPro" id="IPR011009">
    <property type="entry name" value="Kinase-like_dom_sf"/>
</dbReference>
<dbReference type="InterPro" id="IPR051678">
    <property type="entry name" value="AGP_Transferase"/>
</dbReference>
<proteinExistence type="predicted"/>
<name>A0A4S8R0K3_9HELO</name>
<dbReference type="Proteomes" id="UP000308671">
    <property type="component" value="Unassembled WGS sequence"/>
</dbReference>
<evidence type="ECO:0000259" key="2">
    <source>
        <dbReference type="Pfam" id="PF01636"/>
    </source>
</evidence>
<evidence type="ECO:0000313" key="3">
    <source>
        <dbReference type="EMBL" id="THV47519.1"/>
    </source>
</evidence>
<dbReference type="AlphaFoldDB" id="A0A4S8R0K3"/>
<protein>
    <recommendedName>
        <fullName evidence="2">Aminoglycoside phosphotransferase domain-containing protein</fullName>
    </recommendedName>
</protein>